<feature type="chain" id="PRO_5040296755" description="peroxidase" evidence="21">
    <location>
        <begin position="29"/>
        <end position="662"/>
    </location>
</feature>
<feature type="compositionally biased region" description="Pro residues" evidence="20">
    <location>
        <begin position="466"/>
        <end position="525"/>
    </location>
</feature>
<dbReference type="PRINTS" id="PR00458">
    <property type="entry name" value="PEROXIDASE"/>
</dbReference>
<feature type="disulfide bond" evidence="18">
    <location>
        <begin position="107"/>
        <end position="186"/>
    </location>
</feature>
<keyword evidence="4" id="KW-0964">Secreted</keyword>
<organism evidence="23 24">
    <name type="scientific">Carnegiea gigantea</name>
    <dbReference type="NCBI Taxonomy" id="171969"/>
    <lineage>
        <taxon>Eukaryota</taxon>
        <taxon>Viridiplantae</taxon>
        <taxon>Streptophyta</taxon>
        <taxon>Embryophyta</taxon>
        <taxon>Tracheophyta</taxon>
        <taxon>Spermatophyta</taxon>
        <taxon>Magnoliopsida</taxon>
        <taxon>eudicotyledons</taxon>
        <taxon>Gunneridae</taxon>
        <taxon>Pentapetalae</taxon>
        <taxon>Caryophyllales</taxon>
        <taxon>Cactineae</taxon>
        <taxon>Cactaceae</taxon>
        <taxon>Cactoideae</taxon>
        <taxon>Echinocereeae</taxon>
        <taxon>Carnegiea</taxon>
    </lineage>
</organism>
<comment type="catalytic activity">
    <reaction evidence="1">
        <text>2 a phenolic donor + H2O2 = 2 a phenolic radical donor + 2 H2O</text>
        <dbReference type="Rhea" id="RHEA:56136"/>
        <dbReference type="ChEBI" id="CHEBI:15377"/>
        <dbReference type="ChEBI" id="CHEBI:16240"/>
        <dbReference type="ChEBI" id="CHEBI:139520"/>
        <dbReference type="ChEBI" id="CHEBI:139521"/>
        <dbReference type="EC" id="1.11.1.7"/>
    </reaction>
</comment>
<feature type="disulfide bond" evidence="18">
    <location>
        <begin position="269"/>
        <end position="299"/>
    </location>
</feature>
<evidence type="ECO:0000256" key="20">
    <source>
        <dbReference type="SAM" id="MobiDB-lite"/>
    </source>
</evidence>
<evidence type="ECO:0000256" key="5">
    <source>
        <dbReference type="ARBA" id="ARBA00022559"/>
    </source>
</evidence>
<feature type="domain" description="Plant heme peroxidase family profile" evidence="22">
    <location>
        <begin position="97"/>
        <end position="392"/>
    </location>
</feature>
<dbReference type="Proteomes" id="UP001153076">
    <property type="component" value="Unassembled WGS sequence"/>
</dbReference>
<comment type="similarity">
    <text evidence="19">Belongs to the peroxidase family.</text>
</comment>
<keyword evidence="5" id="KW-0575">Peroxidase</keyword>
<keyword evidence="7 16" id="KW-0479">Metal-binding</keyword>
<dbReference type="GO" id="GO:0006979">
    <property type="term" value="P:response to oxidative stress"/>
    <property type="evidence" value="ECO:0007669"/>
    <property type="project" value="InterPro"/>
</dbReference>
<feature type="binding site" evidence="16">
    <location>
        <position position="147"/>
    </location>
    <ligand>
        <name>Ca(2+)</name>
        <dbReference type="ChEBI" id="CHEBI:29108"/>
        <label>1</label>
    </ligand>
</feature>
<dbReference type="Gene3D" id="1.10.420.10">
    <property type="entry name" value="Peroxidase, domain 2"/>
    <property type="match status" value="1"/>
</dbReference>
<feature type="site" description="Transition state stabilizer" evidence="17">
    <location>
        <position position="137"/>
    </location>
</feature>
<feature type="domain" description="Plant heme peroxidase family profile" evidence="22">
    <location>
        <begin position="535"/>
        <end position="643"/>
    </location>
</feature>
<feature type="active site" description="Proton acceptor" evidence="14">
    <location>
        <position position="141"/>
    </location>
</feature>
<dbReference type="InterPro" id="IPR010255">
    <property type="entry name" value="Haem_peroxidase_sf"/>
</dbReference>
<dbReference type="InterPro" id="IPR033905">
    <property type="entry name" value="Secretory_peroxidase"/>
</dbReference>
<feature type="compositionally biased region" description="Pro residues" evidence="20">
    <location>
        <begin position="58"/>
        <end position="68"/>
    </location>
</feature>
<keyword evidence="11 16" id="KW-0408">Iron</keyword>
<evidence type="ECO:0000313" key="23">
    <source>
        <dbReference type="EMBL" id="KAJ8428117.1"/>
    </source>
</evidence>
<evidence type="ECO:0000256" key="3">
    <source>
        <dbReference type="ARBA" id="ARBA00012313"/>
    </source>
</evidence>
<comment type="cofactor">
    <cofactor evidence="16">
        <name>heme b</name>
        <dbReference type="ChEBI" id="CHEBI:60344"/>
    </cofactor>
    <text evidence="16">Binds 1 heme b (iron(II)-protoporphyrin IX) group per subunit.</text>
</comment>
<dbReference type="PROSITE" id="PS50873">
    <property type="entry name" value="PEROXIDASE_4"/>
    <property type="match status" value="2"/>
</dbReference>
<feature type="binding site" evidence="16">
    <location>
        <position position="142"/>
    </location>
    <ligand>
        <name>Ca(2+)</name>
        <dbReference type="ChEBI" id="CHEBI:29108"/>
        <label>1</label>
    </ligand>
</feature>
<dbReference type="PANTHER" id="PTHR31517:SF59">
    <property type="entry name" value="PEROXIDASE"/>
    <property type="match status" value="1"/>
</dbReference>
<feature type="binding site" evidence="16">
    <location>
        <position position="263"/>
    </location>
    <ligand>
        <name>Ca(2+)</name>
        <dbReference type="ChEBI" id="CHEBI:29108"/>
        <label>2</label>
    </ligand>
</feature>
<dbReference type="EMBL" id="JAKOGI010001049">
    <property type="protein sequence ID" value="KAJ8428117.1"/>
    <property type="molecule type" value="Genomic_DNA"/>
</dbReference>
<dbReference type="GO" id="GO:0140825">
    <property type="term" value="F:lactoperoxidase activity"/>
    <property type="evidence" value="ECO:0007669"/>
    <property type="project" value="UniProtKB-EC"/>
</dbReference>
<evidence type="ECO:0000256" key="19">
    <source>
        <dbReference type="RuleBase" id="RU004241"/>
    </source>
</evidence>
<dbReference type="EC" id="1.11.1.7" evidence="3"/>
<feature type="binding site" evidence="16">
    <location>
        <position position="149"/>
    </location>
    <ligand>
        <name>Ca(2+)</name>
        <dbReference type="ChEBI" id="CHEBI:29108"/>
        <label>1</label>
    </ligand>
</feature>
<accession>A0A9Q1JJQ2</accession>
<dbReference type="GO" id="GO:0046872">
    <property type="term" value="F:metal ion binding"/>
    <property type="evidence" value="ECO:0007669"/>
    <property type="project" value="UniProtKB-KW"/>
</dbReference>
<dbReference type="PRINTS" id="PR00461">
    <property type="entry name" value="PLPEROXIDASE"/>
</dbReference>
<name>A0A9Q1JJQ2_9CARY</name>
<feature type="compositionally biased region" description="Low complexity" evidence="20">
    <location>
        <begin position="411"/>
        <end position="423"/>
    </location>
</feature>
<keyword evidence="10" id="KW-0560">Oxidoreductase</keyword>
<evidence type="ECO:0000256" key="6">
    <source>
        <dbReference type="ARBA" id="ARBA00022617"/>
    </source>
</evidence>
<feature type="region of interest" description="Disordered" evidence="20">
    <location>
        <begin position="388"/>
        <end position="533"/>
    </location>
</feature>
<evidence type="ECO:0000256" key="18">
    <source>
        <dbReference type="PIRSR" id="PIRSR600823-5"/>
    </source>
</evidence>
<evidence type="ECO:0000256" key="8">
    <source>
        <dbReference type="ARBA" id="ARBA00022729"/>
    </source>
</evidence>
<dbReference type="OrthoDB" id="2113341at2759"/>
<feature type="binding site" evidence="16">
    <location>
        <position position="160"/>
    </location>
    <ligand>
        <name>Ca(2+)</name>
        <dbReference type="ChEBI" id="CHEBI:29108"/>
        <label>1</label>
    </ligand>
</feature>
<feature type="binding site" evidence="16">
    <location>
        <position position="312"/>
    </location>
    <ligand>
        <name>Ca(2+)</name>
        <dbReference type="ChEBI" id="CHEBI:29108"/>
        <label>2</label>
    </ligand>
</feature>
<dbReference type="GO" id="GO:0020037">
    <property type="term" value="F:heme binding"/>
    <property type="evidence" value="ECO:0007669"/>
    <property type="project" value="InterPro"/>
</dbReference>
<keyword evidence="6" id="KW-0349">Heme</keyword>
<feature type="binding site" evidence="15">
    <location>
        <position position="232"/>
    </location>
    <ligand>
        <name>substrate</name>
    </ligand>
</feature>
<keyword evidence="24" id="KW-1185">Reference proteome</keyword>
<dbReference type="Gene3D" id="1.10.520.10">
    <property type="match status" value="2"/>
</dbReference>
<evidence type="ECO:0000313" key="24">
    <source>
        <dbReference type="Proteomes" id="UP001153076"/>
    </source>
</evidence>
<dbReference type="GO" id="GO:0042744">
    <property type="term" value="P:hydrogen peroxide catabolic process"/>
    <property type="evidence" value="ECO:0007669"/>
    <property type="project" value="UniProtKB-KW"/>
</dbReference>
<dbReference type="InterPro" id="IPR000823">
    <property type="entry name" value="Peroxidase_pln"/>
</dbReference>
<gene>
    <name evidence="23" type="ORF">Cgig2_000889</name>
</gene>
<evidence type="ECO:0000256" key="4">
    <source>
        <dbReference type="ARBA" id="ARBA00022525"/>
    </source>
</evidence>
<evidence type="ECO:0000256" key="21">
    <source>
        <dbReference type="SAM" id="SignalP"/>
    </source>
</evidence>
<evidence type="ECO:0000256" key="7">
    <source>
        <dbReference type="ARBA" id="ARBA00022723"/>
    </source>
</evidence>
<feature type="disulfide bond" evidence="18">
    <location>
        <begin position="143"/>
        <end position="148"/>
    </location>
</feature>
<evidence type="ECO:0000256" key="11">
    <source>
        <dbReference type="ARBA" id="ARBA00023004"/>
    </source>
</evidence>
<comment type="caution">
    <text evidence="23">The sequence shown here is derived from an EMBL/GenBank/DDBJ whole genome shotgun (WGS) entry which is preliminary data.</text>
</comment>
<evidence type="ECO:0000256" key="14">
    <source>
        <dbReference type="PIRSR" id="PIRSR600823-1"/>
    </source>
</evidence>
<evidence type="ECO:0000256" key="10">
    <source>
        <dbReference type="ARBA" id="ARBA00023002"/>
    </source>
</evidence>
<proteinExistence type="inferred from homology"/>
<sequence>MRSPAVTSRPVMALTLCLFLISSQIGESYRFSFLGIRLGELSMFKPTGSSDALAPSSSPSPAPAPAPAPARARAPSKKKAPGPRNSDFDTSPGEAVGLEVGFYDGKCSSSVDVEAIIAEQTQEEFKNDPTILPALLRMQFHDCFVHGCDASILIDGQSTEKTAGPNGSVRGYEFIEAVKATLEEQCPGVVSCADIIAVATKELIRLGQGLDYPVQTGRRDGLVSRAQDVNLPSPDMTASEAAAFFDARGFSAEEMVALLGCHTVGITHCNFFQERINPGSGKFDRNMDPRLRSQLIALCQNGPGTPTRLNQDPTNENTVDNTFYGQLLANRGILPVDQDLSRDSETRRFVLGMAGNNTLFNIKLANAMIKLQAFEVLTAASSTARMHGLAVGPRSGPSLAPSPLPSDDGDSGPPSDMGPSPSDMAPPPTPLGPTSPVTPPAPAPPTPSPLPPPPPASLAPSTAPFPSSPGPSQHPTPPSTSLPLPPQSATPPPPLAPPPQSPSPPPASPPTTSPTPPSPAQPSTPPSVGSPTPSGLQVGFYKARCPTDVEALIVTLVAKEFSNDSTILPALLRMQFHDCFVHGCDASILIDGPETEKTAGPNLSVRGYEFIDALKAAVEEQCPGMVSCADIIAIATKEVLKLVSILLASKALAMHLRCLCLS</sequence>
<evidence type="ECO:0000256" key="2">
    <source>
        <dbReference type="ARBA" id="ARBA00002322"/>
    </source>
</evidence>
<feature type="compositionally biased region" description="Low complexity" evidence="20">
    <location>
        <begin position="392"/>
        <end position="401"/>
    </location>
</feature>
<keyword evidence="9 16" id="KW-0106">Calcium</keyword>
<protein>
    <recommendedName>
        <fullName evidence="3">peroxidase</fullName>
        <ecNumber evidence="3">1.11.1.7</ecNumber>
    </recommendedName>
</protein>
<feature type="signal peptide" evidence="21">
    <location>
        <begin position="1"/>
        <end position="28"/>
    </location>
</feature>
<evidence type="ECO:0000256" key="13">
    <source>
        <dbReference type="ARBA" id="ARBA00023324"/>
    </source>
</evidence>
<comment type="function">
    <text evidence="2">Removal of H(2)O(2), oxidation of toxic reductants, biosynthesis and degradation of lignin, suberization, auxin catabolism, response to environmental stresses such as wounding, pathogen attack and oxidative stress. These functions might be dependent on each isozyme/isoform in each plant tissue.</text>
</comment>
<evidence type="ECO:0000256" key="15">
    <source>
        <dbReference type="PIRSR" id="PIRSR600823-2"/>
    </source>
</evidence>
<dbReference type="Pfam" id="PF00141">
    <property type="entry name" value="peroxidase"/>
    <property type="match status" value="2"/>
</dbReference>
<dbReference type="CDD" id="cd00693">
    <property type="entry name" value="secretory_peroxidase"/>
    <property type="match status" value="1"/>
</dbReference>
<feature type="binding site" evidence="16">
    <location>
        <position position="320"/>
    </location>
    <ligand>
        <name>Ca(2+)</name>
        <dbReference type="ChEBI" id="CHEBI:29108"/>
        <label>2</label>
    </ligand>
</feature>
<evidence type="ECO:0000259" key="22">
    <source>
        <dbReference type="PROSITE" id="PS50873"/>
    </source>
</evidence>
<feature type="binding site" description="axial binding residue" evidence="16">
    <location>
        <position position="262"/>
    </location>
    <ligand>
        <name>heme b</name>
        <dbReference type="ChEBI" id="CHEBI:60344"/>
    </ligand>
    <ligandPart>
        <name>Fe</name>
        <dbReference type="ChEBI" id="CHEBI:18248"/>
    </ligandPart>
</feature>
<feature type="compositionally biased region" description="Pro residues" evidence="20">
    <location>
        <begin position="424"/>
        <end position="457"/>
    </location>
</feature>
<evidence type="ECO:0000256" key="1">
    <source>
        <dbReference type="ARBA" id="ARBA00000189"/>
    </source>
</evidence>
<feature type="binding site" evidence="16">
    <location>
        <position position="145"/>
    </location>
    <ligand>
        <name>Ca(2+)</name>
        <dbReference type="ChEBI" id="CHEBI:29108"/>
        <label>1</label>
    </ligand>
</feature>
<evidence type="ECO:0000256" key="9">
    <source>
        <dbReference type="ARBA" id="ARBA00022837"/>
    </source>
</evidence>
<keyword evidence="8 21" id="KW-0732">Signal</keyword>
<reference evidence="23" key="1">
    <citation type="submission" date="2022-04" db="EMBL/GenBank/DDBJ databases">
        <title>Carnegiea gigantea Genome sequencing and assembly v2.</title>
        <authorList>
            <person name="Copetti D."/>
            <person name="Sanderson M.J."/>
            <person name="Burquez A."/>
            <person name="Wojciechowski M.F."/>
        </authorList>
    </citation>
    <scope>NUCLEOTIDE SEQUENCE</scope>
    <source>
        <strain evidence="23">SGP5-SGP5p</strain>
        <tissue evidence="23">Aerial part</tissue>
    </source>
</reference>
<evidence type="ECO:0000256" key="16">
    <source>
        <dbReference type="PIRSR" id="PIRSR600823-3"/>
    </source>
</evidence>
<comment type="cofactor">
    <cofactor evidence="16">
        <name>Ca(2+)</name>
        <dbReference type="ChEBI" id="CHEBI:29108"/>
    </cofactor>
    <text evidence="16">Binds 2 calcium ions per subunit.</text>
</comment>
<evidence type="ECO:0000256" key="17">
    <source>
        <dbReference type="PIRSR" id="PIRSR600823-4"/>
    </source>
</evidence>
<dbReference type="PANTHER" id="PTHR31517">
    <property type="match status" value="1"/>
</dbReference>
<keyword evidence="13" id="KW-0376">Hydrogen peroxide</keyword>
<keyword evidence="12 18" id="KW-1015">Disulfide bond</keyword>
<dbReference type="SUPFAM" id="SSF48113">
    <property type="entry name" value="Heme-dependent peroxidases"/>
    <property type="match status" value="2"/>
</dbReference>
<dbReference type="InterPro" id="IPR002016">
    <property type="entry name" value="Haem_peroxidase"/>
</dbReference>
<evidence type="ECO:0000256" key="12">
    <source>
        <dbReference type="ARBA" id="ARBA00023157"/>
    </source>
</evidence>
<dbReference type="AlphaFoldDB" id="A0A9Q1JJQ2"/>
<dbReference type="FunFam" id="1.10.420.10:FF:000007">
    <property type="entry name" value="Peroxidase"/>
    <property type="match status" value="1"/>
</dbReference>
<feature type="binding site" evidence="16">
    <location>
        <position position="151"/>
    </location>
    <ligand>
        <name>Ca(2+)</name>
        <dbReference type="ChEBI" id="CHEBI:29108"/>
        <label>1</label>
    </ligand>
</feature>
<feature type="region of interest" description="Disordered" evidence="20">
    <location>
        <begin position="48"/>
        <end position="92"/>
    </location>
</feature>